<evidence type="ECO:0000313" key="2">
    <source>
        <dbReference type="Proteomes" id="UP001519296"/>
    </source>
</evidence>
<proteinExistence type="predicted"/>
<dbReference type="RefSeq" id="WP_209628328.1">
    <property type="nucleotide sequence ID" value="NZ_PRDG01000004.1"/>
</dbReference>
<protein>
    <submittedName>
        <fullName evidence="1">Uncharacterized protein</fullName>
    </submittedName>
</protein>
<gene>
    <name evidence="1" type="ORF">C4K46_07765</name>
</gene>
<evidence type="ECO:0000313" key="1">
    <source>
        <dbReference type="EMBL" id="MBP2623834.1"/>
    </source>
</evidence>
<reference evidence="1 2" key="1">
    <citation type="submission" date="2018-02" db="EMBL/GenBank/DDBJ databases">
        <title>Draft genome sequence of Streptococcus oricebi CCUG 70868T type strain.</title>
        <authorList>
            <person name="Mendez V."/>
            <person name="Salva-Serra F."/>
            <person name="Jaen-Luchoro D."/>
            <person name="Gonzales-Siles L."/>
            <person name="Karlsson R."/>
            <person name="Engstrom-Jakobsson H."/>
            <person name="Busquets A."/>
            <person name="Gomila M."/>
            <person name="Pineiro-Iglesias B."/>
            <person name="Bennasar-Figueras A."/>
            <person name="Seeger M."/>
            <person name="Moore E."/>
        </authorList>
    </citation>
    <scope>NUCLEOTIDE SEQUENCE [LARGE SCALE GENOMIC DNA]</scope>
    <source>
        <strain evidence="1 2">CCUG 70868</strain>
    </source>
</reference>
<dbReference type="Proteomes" id="UP001519296">
    <property type="component" value="Unassembled WGS sequence"/>
</dbReference>
<dbReference type="EMBL" id="PRDG01000004">
    <property type="protein sequence ID" value="MBP2623834.1"/>
    <property type="molecule type" value="Genomic_DNA"/>
</dbReference>
<comment type="caution">
    <text evidence="1">The sequence shown here is derived from an EMBL/GenBank/DDBJ whole genome shotgun (WGS) entry which is preliminary data.</text>
</comment>
<name>A0ABS5B4U5_9STRE</name>
<keyword evidence="2" id="KW-1185">Reference proteome</keyword>
<sequence>MELNPIVKQALIDIDFVGRYEKLSEEYNEARTPDNKRLDIIDGELIMDIISNLGYQPSFNAREKFFKIKKEKIQDYSFGFHIAMSYGMVELIWVVEQGKDVLLGSPWSVYSRRLINPDYRIKMPVCGDYDELEDVLMKAFKMYEDFKNAFLEIAEQK</sequence>
<accession>A0ABS5B4U5</accession>
<organism evidence="1 2">
    <name type="scientific">Streptococcus oricebi</name>
    <dbReference type="NCBI Taxonomy" id="1547447"/>
    <lineage>
        <taxon>Bacteria</taxon>
        <taxon>Bacillati</taxon>
        <taxon>Bacillota</taxon>
        <taxon>Bacilli</taxon>
        <taxon>Lactobacillales</taxon>
        <taxon>Streptococcaceae</taxon>
        <taxon>Streptococcus</taxon>
    </lineage>
</organism>